<evidence type="ECO:0000259" key="10">
    <source>
        <dbReference type="Pfam" id="PF25183"/>
    </source>
</evidence>
<evidence type="ECO:0000256" key="5">
    <source>
        <dbReference type="ARBA" id="ARBA00023136"/>
    </source>
</evidence>
<dbReference type="PROSITE" id="PS52016">
    <property type="entry name" value="TONB_DEPENDENT_REC_3"/>
    <property type="match status" value="1"/>
</dbReference>
<evidence type="ECO:0000259" key="9">
    <source>
        <dbReference type="Pfam" id="PF07715"/>
    </source>
</evidence>
<dbReference type="PANTHER" id="PTHR30069:SF46">
    <property type="entry name" value="OAR PROTEIN"/>
    <property type="match status" value="1"/>
</dbReference>
<name>A0A2N7V9U3_XANCJ</name>
<dbReference type="AlphaFoldDB" id="A0A2N7V9U3"/>
<feature type="domain" description="TonB-dependent receptor plug" evidence="9">
    <location>
        <begin position="130"/>
        <end position="234"/>
    </location>
</feature>
<reference evidence="11 13" key="1">
    <citation type="submission" date="2020-07" db="EMBL/GenBank/DDBJ databases">
        <authorList>
            <person name="Teixeira M."/>
        </authorList>
    </citation>
    <scope>NUCLEOTIDE SEQUENCE</scope>
    <source>
        <strain evidence="12">3</strain>
        <strain evidence="11">Xanthomonas arboricola pv. juglandis CPBF 427</strain>
    </source>
</reference>
<dbReference type="Gene3D" id="2.60.40.1120">
    <property type="entry name" value="Carboxypeptidase-like, regulatory domain"/>
    <property type="match status" value="1"/>
</dbReference>
<dbReference type="RefSeq" id="WP_026064177.1">
    <property type="nucleotide sequence ID" value="NZ_CP012251.1"/>
</dbReference>
<keyword evidence="3 7" id="KW-1134">Transmembrane beta strand</keyword>
<organism evidence="11">
    <name type="scientific">Xanthomonas campestris pv. juglandis</name>
    <name type="common">Xanthomonas arboricola pv. juglandis</name>
    <dbReference type="NCBI Taxonomy" id="195709"/>
    <lineage>
        <taxon>Bacteria</taxon>
        <taxon>Pseudomonadati</taxon>
        <taxon>Pseudomonadota</taxon>
        <taxon>Gammaproteobacteria</taxon>
        <taxon>Lysobacterales</taxon>
        <taxon>Lysobacteraceae</taxon>
        <taxon>Xanthomonas</taxon>
    </lineage>
</organism>
<dbReference type="Gene3D" id="2.170.130.10">
    <property type="entry name" value="TonB-dependent receptor, plug domain"/>
    <property type="match status" value="1"/>
</dbReference>
<protein>
    <submittedName>
        <fullName evidence="11">TonB-dependent receptor plug domain-containing protein</fullName>
    </submittedName>
</protein>
<dbReference type="InterPro" id="IPR012910">
    <property type="entry name" value="Plug_dom"/>
</dbReference>
<evidence type="ECO:0000256" key="2">
    <source>
        <dbReference type="ARBA" id="ARBA00022448"/>
    </source>
</evidence>
<dbReference type="GO" id="GO:0015344">
    <property type="term" value="F:siderophore uptake transmembrane transporter activity"/>
    <property type="evidence" value="ECO:0007669"/>
    <property type="project" value="TreeGrafter"/>
</dbReference>
<dbReference type="EMBL" id="LR824643">
    <property type="protein sequence ID" value="CAD0346604.1"/>
    <property type="molecule type" value="Genomic_DNA"/>
</dbReference>
<dbReference type="InterPro" id="IPR057601">
    <property type="entry name" value="Oar-like_b-barrel"/>
</dbReference>
<feature type="signal peptide" evidence="8">
    <location>
        <begin position="1"/>
        <end position="33"/>
    </location>
</feature>
<keyword evidence="11" id="KW-0675">Receptor</keyword>
<dbReference type="EMBL" id="LR861807">
    <property type="protein sequence ID" value="CAD1798205.1"/>
    <property type="molecule type" value="Genomic_DNA"/>
</dbReference>
<keyword evidence="5 7" id="KW-0472">Membrane</keyword>
<dbReference type="InterPro" id="IPR037066">
    <property type="entry name" value="Plug_dom_sf"/>
</dbReference>
<proteinExistence type="inferred from homology"/>
<gene>
    <name evidence="12" type="ORF">XSP_004460</name>
    <name evidence="11" type="ORF">XSP_004494</name>
</gene>
<dbReference type="PANTHER" id="PTHR30069">
    <property type="entry name" value="TONB-DEPENDENT OUTER MEMBRANE RECEPTOR"/>
    <property type="match status" value="1"/>
</dbReference>
<keyword evidence="6 7" id="KW-0998">Cell outer membrane</keyword>
<dbReference type="Gene3D" id="2.40.170.20">
    <property type="entry name" value="TonB-dependent receptor, beta-barrel domain"/>
    <property type="match status" value="2"/>
</dbReference>
<sequence length="1019" mass="111747">MTRPGVRRSLSKNITRSALSIALSMCVAGGVQAQSAVGSIFGSVEPGSTIAIQSPQTGVSRSATAAADGRFTFSQLPPGRYVITADGVTREVEVKVGSGSQVLFGKQTTELDRINVVGTRALNPIDVSSVESTTVFTAEQMISLPVASDVSSVALLAPGATRGDGGLGDNGLGNGNLASFGGSSVAENGYYINGFDVTNMRTFLSFANVPFQGIAQLQVKTGGYGAEYGRSLGGIVSIVTKSGSNDWHYGGSVEWAPDWGAAKGKNVRDRDPDAADPLYQYRSDNQFDSTIYSAYASGPIIKDRLFFFAMAEGRNETIDIFRSVNSERRRDTTPQGLVKLDWYINDSNLVEFTGIYNQAKTKYSTYEYNPDANGESRYNVGRHEAPIEQYEMENGGKVGILKYTGYFTDNFTLSAQYGYLSNLIDSRLPTDPAGSECPWAYSFGLTTSVVDRYIGCNPGTISTVADRNAEPDEDIRKAFRVDGEWVLGDHRVRFGVDQEKYESSHRGQTYAGGINWAYYTVPGNAVATGAFAGQPGRTVNGQLVPRGALYARSRVYQTSSSTYENINSAFYVEDNWRVTENFLAVLGLRGEKFENKNGDGIAWVESDYKLAPRLGFSWDVLGDASLKLFGTAGRYYIPVATNSSIRATGAESTVSNWYFVNGWSEADGTPVGQGAQIGATQTNGSLVAPNPASVASTNLSPMYQDEVILGGQLQLTENWMAGARMIRREVKSGMDDTCTTNPWIDWAADNGFTDFDPSSVPSCYFLNPGSDVTINVDLNGDGEVELATLPASYLGLPEYRRIHTALEFFWERTGEKFNFQGSYTFARTRGNVEGYVNSTLEQEDPGLTQDFDHRLFTDGTYGPTPNDRQHTLKLFGAYALTPEWQLGGNLILQSGRPVNCQGYIPLDDIPQPDQGTLTNYSGSSFYCLDAEGTRVLRQRGDEGRTPWTWTFDLAAVYMPNWADNKLRIKLDVFNLFNNDRVTEYNEFSEASRDVISPNYLNDQNYQTPRSFRLTARYDF</sequence>
<keyword evidence="4 7" id="KW-0812">Transmembrane</keyword>
<evidence type="ECO:0000256" key="3">
    <source>
        <dbReference type="ARBA" id="ARBA00022452"/>
    </source>
</evidence>
<dbReference type="GO" id="GO:0030246">
    <property type="term" value="F:carbohydrate binding"/>
    <property type="evidence" value="ECO:0007669"/>
    <property type="project" value="InterPro"/>
</dbReference>
<dbReference type="InterPro" id="IPR036942">
    <property type="entry name" value="Beta-barrel_TonB_sf"/>
</dbReference>
<feature type="chain" id="PRO_5039855436" evidence="8">
    <location>
        <begin position="34"/>
        <end position="1019"/>
    </location>
</feature>
<comment type="similarity">
    <text evidence="7">Belongs to the TonB-dependent receptor family.</text>
</comment>
<dbReference type="OrthoDB" id="9768147at2"/>
<dbReference type="GO" id="GO:0044718">
    <property type="term" value="P:siderophore transmembrane transport"/>
    <property type="evidence" value="ECO:0007669"/>
    <property type="project" value="TreeGrafter"/>
</dbReference>
<dbReference type="InterPro" id="IPR039426">
    <property type="entry name" value="TonB-dep_rcpt-like"/>
</dbReference>
<evidence type="ECO:0000313" key="11">
    <source>
        <dbReference type="EMBL" id="CAD0346604.1"/>
    </source>
</evidence>
<feature type="domain" description="TonB-dependent transporter Oar-like beta-barrel" evidence="10">
    <location>
        <begin position="326"/>
        <end position="589"/>
    </location>
</feature>
<evidence type="ECO:0000256" key="6">
    <source>
        <dbReference type="ARBA" id="ARBA00023237"/>
    </source>
</evidence>
<dbReference type="GO" id="GO:0009279">
    <property type="term" value="C:cell outer membrane"/>
    <property type="evidence" value="ECO:0007669"/>
    <property type="project" value="UniProtKB-SubCell"/>
</dbReference>
<evidence type="ECO:0000256" key="1">
    <source>
        <dbReference type="ARBA" id="ARBA00004571"/>
    </source>
</evidence>
<evidence type="ECO:0000313" key="12">
    <source>
        <dbReference type="EMBL" id="CAD1798205.1"/>
    </source>
</evidence>
<dbReference type="SUPFAM" id="SSF49452">
    <property type="entry name" value="Starch-binding domain-like"/>
    <property type="match status" value="1"/>
</dbReference>
<keyword evidence="8" id="KW-0732">Signal</keyword>
<evidence type="ECO:0000256" key="7">
    <source>
        <dbReference type="PROSITE-ProRule" id="PRU01360"/>
    </source>
</evidence>
<accession>A0A2N7V9U3</accession>
<evidence type="ECO:0000256" key="4">
    <source>
        <dbReference type="ARBA" id="ARBA00022692"/>
    </source>
</evidence>
<dbReference type="SUPFAM" id="SSF56935">
    <property type="entry name" value="Porins"/>
    <property type="match status" value="1"/>
</dbReference>
<feature type="domain" description="TonB-dependent transporter Oar-like beta-barrel" evidence="10">
    <location>
        <begin position="602"/>
        <end position="979"/>
    </location>
</feature>
<evidence type="ECO:0000256" key="8">
    <source>
        <dbReference type="SAM" id="SignalP"/>
    </source>
</evidence>
<dbReference type="InterPro" id="IPR013784">
    <property type="entry name" value="Carb-bd-like_fold"/>
</dbReference>
<dbReference type="Proteomes" id="UP000514411">
    <property type="component" value="Chromosome"/>
</dbReference>
<evidence type="ECO:0000313" key="13">
    <source>
        <dbReference type="Proteomes" id="UP000514411"/>
    </source>
</evidence>
<dbReference type="Pfam" id="PF07715">
    <property type="entry name" value="Plug"/>
    <property type="match status" value="1"/>
</dbReference>
<comment type="subcellular location">
    <subcellularLocation>
        <location evidence="1 7">Cell outer membrane</location>
        <topology evidence="1 7">Multi-pass membrane protein</topology>
    </subcellularLocation>
</comment>
<dbReference type="Pfam" id="PF13620">
    <property type="entry name" value="CarboxypepD_reg"/>
    <property type="match status" value="1"/>
</dbReference>
<dbReference type="Pfam" id="PF25183">
    <property type="entry name" value="OMP_b-brl_4"/>
    <property type="match status" value="2"/>
</dbReference>
<keyword evidence="2 7" id="KW-0813">Transport</keyword>